<dbReference type="GO" id="GO:0005737">
    <property type="term" value="C:cytoplasm"/>
    <property type="evidence" value="ECO:0007669"/>
    <property type="project" value="TreeGrafter"/>
</dbReference>
<keyword evidence="4" id="KW-0143">Chaperone</keyword>
<dbReference type="InterPro" id="IPR003959">
    <property type="entry name" value="ATPase_AAA_core"/>
</dbReference>
<dbReference type="SMART" id="SM00382">
    <property type="entry name" value="AAA"/>
    <property type="match status" value="2"/>
</dbReference>
<evidence type="ECO:0000256" key="4">
    <source>
        <dbReference type="ARBA" id="ARBA00023186"/>
    </source>
</evidence>
<dbReference type="InterPro" id="IPR003593">
    <property type="entry name" value="AAA+_ATPase"/>
</dbReference>
<evidence type="ECO:0000259" key="6">
    <source>
        <dbReference type="SMART" id="SM00382"/>
    </source>
</evidence>
<reference evidence="8" key="1">
    <citation type="journal article" date="2002" name="Mol. Microbiol.">
        <title>Genome sequence of Streptococcus agalactiae, a pathogen causing invasive neonatal disease.</title>
        <authorList>
            <person name="Glaser P."/>
            <person name="Rusniok C."/>
            <person name="Buchrieser C."/>
            <person name="Chevalier F."/>
            <person name="Frangeul L."/>
            <person name="Msadek T."/>
            <person name="Zouine M."/>
            <person name="Couve E."/>
            <person name="Lalioui L."/>
            <person name="Poyart C."/>
            <person name="Trieu-Cuot P."/>
            <person name="Kunst F."/>
        </authorList>
    </citation>
    <scope>NUCLEOTIDE SEQUENCE [LARGE SCALE GENOMIC DNA]</scope>
    <source>
        <strain evidence="8">NEM316</strain>
    </source>
</reference>
<dbReference type="InterPro" id="IPR050130">
    <property type="entry name" value="ClpA_ClpB"/>
</dbReference>
<keyword evidence="2" id="KW-0547">Nucleotide-binding</keyword>
<dbReference type="KEGG" id="san:gbs0991"/>
<keyword evidence="1" id="KW-0677">Repeat</keyword>
<dbReference type="PANTHER" id="PTHR11638:SF18">
    <property type="entry name" value="HEAT SHOCK PROTEIN 104"/>
    <property type="match status" value="1"/>
</dbReference>
<evidence type="ECO:0000259" key="7">
    <source>
        <dbReference type="SMART" id="SM01086"/>
    </source>
</evidence>
<protein>
    <recommendedName>
        <fullName evidence="9">Clp R domain-containing protein</fullName>
    </recommendedName>
</protein>
<dbReference type="eggNOG" id="COG0542">
    <property type="taxonomic scope" value="Bacteria"/>
</dbReference>
<dbReference type="InterPro" id="IPR001270">
    <property type="entry name" value="ClpA/B"/>
</dbReference>
<evidence type="ECO:0000256" key="1">
    <source>
        <dbReference type="ARBA" id="ARBA00022737"/>
    </source>
</evidence>
<comment type="function">
    <text evidence="5">Part of a stress-induced multi-chaperone system, it is involved in the recovery of the cell from heat-induced damage, in cooperation with DnaK, DnaJ and GrpE. Acts before DnaK, in the processing of protein aggregates. Protein binding stimulates the ATPase activity; ATP hydrolysis unfolds the denatured protein aggregates, which probably helps expose new hydrophobic binding sites on the surface of ClpB-bound aggregates, contributing to the solubilization and refolding of denatured protein aggregates by DnaK.</text>
</comment>
<feature type="domain" description="AAA+ ATPase" evidence="6">
    <location>
        <begin position="77"/>
        <end position="222"/>
    </location>
</feature>
<dbReference type="EMBL" id="AL766848">
    <property type="protein sequence ID" value="CAD46650.1"/>
    <property type="molecule type" value="Genomic_DNA"/>
</dbReference>
<dbReference type="Proteomes" id="UP000000823">
    <property type="component" value="Chromosome"/>
</dbReference>
<dbReference type="GO" id="GO:0016887">
    <property type="term" value="F:ATP hydrolysis activity"/>
    <property type="evidence" value="ECO:0007669"/>
    <property type="project" value="InterPro"/>
</dbReference>
<evidence type="ECO:0000313" key="8">
    <source>
        <dbReference type="EMBL" id="CAD46650.1"/>
    </source>
</evidence>
<feature type="domain" description="AAA+ ATPase" evidence="6">
    <location>
        <begin position="353"/>
        <end position="524"/>
    </location>
</feature>
<keyword evidence="3" id="KW-0067">ATP-binding</keyword>
<dbReference type="Gene3D" id="3.40.50.300">
    <property type="entry name" value="P-loop containing nucleotide triphosphate hydrolases"/>
    <property type="match status" value="2"/>
</dbReference>
<dbReference type="Pfam" id="PF10431">
    <property type="entry name" value="ClpB_D2-small"/>
    <property type="match status" value="1"/>
</dbReference>
<evidence type="ECO:0000256" key="2">
    <source>
        <dbReference type="ARBA" id="ARBA00022741"/>
    </source>
</evidence>
<dbReference type="InterPro" id="IPR041546">
    <property type="entry name" value="ClpA/ClpB_AAA_lid"/>
</dbReference>
<evidence type="ECO:0008006" key="9">
    <source>
        <dbReference type="Google" id="ProtNLM"/>
    </source>
</evidence>
<accession>Q8E5L4</accession>
<dbReference type="GO" id="GO:0005524">
    <property type="term" value="F:ATP binding"/>
    <property type="evidence" value="ECO:0007669"/>
    <property type="project" value="UniProtKB-KW"/>
</dbReference>
<name>Q8E5L4_STRA3</name>
<dbReference type="GO" id="GO:0034605">
    <property type="term" value="P:cellular response to heat"/>
    <property type="evidence" value="ECO:0007669"/>
    <property type="project" value="TreeGrafter"/>
</dbReference>
<dbReference type="AlphaFoldDB" id="Q8E5L4"/>
<dbReference type="PRINTS" id="PR00300">
    <property type="entry name" value="CLPPROTEASEA"/>
</dbReference>
<dbReference type="Gene3D" id="1.10.8.60">
    <property type="match status" value="2"/>
</dbReference>
<organism evidence="8">
    <name type="scientific">Streptococcus agalactiae serotype III (strain NEM316)</name>
    <dbReference type="NCBI Taxonomy" id="211110"/>
    <lineage>
        <taxon>Bacteria</taxon>
        <taxon>Bacillati</taxon>
        <taxon>Bacillota</taxon>
        <taxon>Bacilli</taxon>
        <taxon>Lactobacillales</taxon>
        <taxon>Streptococcaceae</taxon>
        <taxon>Streptococcus</taxon>
    </lineage>
</organism>
<evidence type="ECO:0000256" key="5">
    <source>
        <dbReference type="ARBA" id="ARBA00025613"/>
    </source>
</evidence>
<dbReference type="HOGENOM" id="CLU_005070_4_3_9"/>
<dbReference type="PROSITE" id="PS00870">
    <property type="entry name" value="CLPAB_1"/>
    <property type="match status" value="1"/>
</dbReference>
<sequence>MRLTHVSLWMPSKRSWPLKLQLLRKGVIELEDELKTPYLDQYTDNLTAKVTKKSDDYQVYGRNKEVQSVIISLLRRTKNNPILVGEAGVGKSAIVEGITLAILRGQVPEPLKGLTVRSLELSSLMSEDDEGFIAKFKKIIEEMVATRGHNLLFVDEFHTIIGAGSQNGQALDAGNVIKPVLARGDIQLIGATTLDEFHEYIETDRALERRMQPVMVEEPTISQAITIIEQAKVIYEKFHGIQISSDAVHQAIRLSVRYLTDRFLPDKAFDLIDEAATIASVEGKSKVTEKDIAQVLKDKTGIPVTTILKGDQERLEGFKERLMNRVKGQEDAIEAVVDAVTIAQAGLQNEKRPLASFLFLGPTGVGKTELAKAIAEALFDDEAAMIRFDMSEYKQKEDVTKLIGNRATRIKGQLTEGVKQKPYCVLLLDEIEKAHSEVMDLFLQVLDDGRLTDSSGRLISFKNTIVIMTTNIGAKKIINKWELKGNFKDLTDRDRKQFEKSMDSELQNEFRPEFLNRIENKLIFNLLERDVIEKIAEKNLSEIADRMKRQNLTLSYEPSLIQYLSDVGTDVKNGARPLERLMKRKVLAPISVKSLQLDKSKQGYNVHLWVEGRAPDGNHRQEQRQIHMEIEGERDNFFS</sequence>
<dbReference type="Pfam" id="PF17871">
    <property type="entry name" value="AAA_lid_9"/>
    <property type="match status" value="1"/>
</dbReference>
<evidence type="ECO:0000256" key="3">
    <source>
        <dbReference type="ARBA" id="ARBA00022840"/>
    </source>
</evidence>
<dbReference type="InterPro" id="IPR018368">
    <property type="entry name" value="ClpA/B_CS1"/>
</dbReference>
<dbReference type="SMART" id="SM01086">
    <property type="entry name" value="ClpB_D2-small"/>
    <property type="match status" value="1"/>
</dbReference>
<proteinExistence type="predicted"/>
<dbReference type="SUPFAM" id="SSF52540">
    <property type="entry name" value="P-loop containing nucleoside triphosphate hydrolases"/>
    <property type="match status" value="2"/>
</dbReference>
<feature type="domain" description="Clp ATPase C-terminal" evidence="7">
    <location>
        <begin position="527"/>
        <end position="617"/>
    </location>
</feature>
<dbReference type="CDD" id="cd00009">
    <property type="entry name" value="AAA"/>
    <property type="match status" value="1"/>
</dbReference>
<gene>
    <name evidence="8" type="ordered locus">gbs0991</name>
</gene>
<dbReference type="InterPro" id="IPR027417">
    <property type="entry name" value="P-loop_NTPase"/>
</dbReference>
<dbReference type="Pfam" id="PF07724">
    <property type="entry name" value="AAA_2"/>
    <property type="match status" value="1"/>
</dbReference>
<dbReference type="CDD" id="cd19499">
    <property type="entry name" value="RecA-like_ClpB_Hsp104-like"/>
    <property type="match status" value="1"/>
</dbReference>
<dbReference type="Pfam" id="PF00004">
    <property type="entry name" value="AAA"/>
    <property type="match status" value="1"/>
</dbReference>
<dbReference type="PANTHER" id="PTHR11638">
    <property type="entry name" value="ATP-DEPENDENT CLP PROTEASE"/>
    <property type="match status" value="1"/>
</dbReference>
<dbReference type="InterPro" id="IPR019489">
    <property type="entry name" value="Clp_ATPase_C"/>
</dbReference>